<accession>A0A1N6X9Q6</accession>
<dbReference type="SMART" id="SM00342">
    <property type="entry name" value="HTH_ARAC"/>
    <property type="match status" value="1"/>
</dbReference>
<dbReference type="PANTHER" id="PTHR43280:SF27">
    <property type="entry name" value="TRANSCRIPTIONAL REGULATOR MTLR"/>
    <property type="match status" value="1"/>
</dbReference>
<dbReference type="GO" id="GO:0043565">
    <property type="term" value="F:sequence-specific DNA binding"/>
    <property type="evidence" value="ECO:0007669"/>
    <property type="project" value="InterPro"/>
</dbReference>
<protein>
    <submittedName>
        <fullName evidence="5">Transcriptional regulator, AraC family</fullName>
    </submittedName>
</protein>
<evidence type="ECO:0000313" key="6">
    <source>
        <dbReference type="Proteomes" id="UP000186953"/>
    </source>
</evidence>
<dbReference type="SUPFAM" id="SSF51182">
    <property type="entry name" value="RmlC-like cupins"/>
    <property type="match status" value="1"/>
</dbReference>
<dbReference type="CDD" id="cd06976">
    <property type="entry name" value="cupin_MtlR-like_N"/>
    <property type="match status" value="1"/>
</dbReference>
<dbReference type="InterPro" id="IPR011051">
    <property type="entry name" value="RmlC_Cupin_sf"/>
</dbReference>
<dbReference type="InterPro" id="IPR018060">
    <property type="entry name" value="HTH_AraC"/>
</dbReference>
<dbReference type="Gene3D" id="2.60.120.10">
    <property type="entry name" value="Jelly Rolls"/>
    <property type="match status" value="1"/>
</dbReference>
<proteinExistence type="predicted"/>
<dbReference type="PROSITE" id="PS00041">
    <property type="entry name" value="HTH_ARAC_FAMILY_1"/>
    <property type="match status" value="1"/>
</dbReference>
<gene>
    <name evidence="5" type="ORF">SAMN05421797_10539</name>
</gene>
<dbReference type="PRINTS" id="PR00032">
    <property type="entry name" value="HTHARAC"/>
</dbReference>
<dbReference type="InterPro" id="IPR020449">
    <property type="entry name" value="Tscrpt_reg_AraC-type_HTH"/>
</dbReference>
<dbReference type="RefSeq" id="WP_076548959.1">
    <property type="nucleotide sequence ID" value="NZ_FTMA01000005.1"/>
</dbReference>
<dbReference type="AlphaFoldDB" id="A0A1N6X9Q6"/>
<dbReference type="OrthoDB" id="1410704at2"/>
<dbReference type="Gene3D" id="1.10.10.60">
    <property type="entry name" value="Homeodomain-like"/>
    <property type="match status" value="2"/>
</dbReference>
<dbReference type="GO" id="GO:0003700">
    <property type="term" value="F:DNA-binding transcription factor activity"/>
    <property type="evidence" value="ECO:0007669"/>
    <property type="project" value="InterPro"/>
</dbReference>
<dbReference type="PROSITE" id="PS01124">
    <property type="entry name" value="HTH_ARAC_FAMILY_2"/>
    <property type="match status" value="1"/>
</dbReference>
<evidence type="ECO:0000256" key="2">
    <source>
        <dbReference type="ARBA" id="ARBA00023125"/>
    </source>
</evidence>
<keyword evidence="3" id="KW-0804">Transcription</keyword>
<evidence type="ECO:0000256" key="3">
    <source>
        <dbReference type="ARBA" id="ARBA00023163"/>
    </source>
</evidence>
<evidence type="ECO:0000259" key="4">
    <source>
        <dbReference type="PROSITE" id="PS01124"/>
    </source>
</evidence>
<dbReference type="InterPro" id="IPR014710">
    <property type="entry name" value="RmlC-like_jellyroll"/>
</dbReference>
<reference evidence="6" key="1">
    <citation type="submission" date="2017-01" db="EMBL/GenBank/DDBJ databases">
        <authorList>
            <person name="Varghese N."/>
            <person name="Submissions S."/>
        </authorList>
    </citation>
    <scope>NUCLEOTIDE SEQUENCE [LARGE SCALE GENOMIC DNA]</scope>
    <source>
        <strain evidence="6">DSM 15366</strain>
    </source>
</reference>
<dbReference type="Proteomes" id="UP000186953">
    <property type="component" value="Unassembled WGS sequence"/>
</dbReference>
<sequence>MKPIFQKLVPSNEIPFLLNKIELNRFEVPYHFHPEIELTYILESDGRRVIGNNISTYKAGDLVLLGKNIPHSWYNVANNNGRSRAIVVQFDEGFLGQTFFRKTGLNHLGELLYEAQRGIFIGGRSKKLIAQKLEGLFSLNTFDRVLTLLAVLDIIEKSDDRQFLNIEGYAANFSKKDCDRINAICLYVTEHFAEDIRLDYVAREIGKLTVSAFCNYFRNKMDRTFTQFVNEIRIEEAKKIILTTNKDISEIAYECGFQSKSNFYKQFQRINGKSPTQYRKTFKQDYSTCSVHSMQN</sequence>
<dbReference type="EMBL" id="FTMA01000005">
    <property type="protein sequence ID" value="SIQ98981.1"/>
    <property type="molecule type" value="Genomic_DNA"/>
</dbReference>
<dbReference type="SUPFAM" id="SSF46689">
    <property type="entry name" value="Homeodomain-like"/>
    <property type="match status" value="2"/>
</dbReference>
<feature type="domain" description="HTH araC/xylS-type" evidence="4">
    <location>
        <begin position="182"/>
        <end position="281"/>
    </location>
</feature>
<dbReference type="InterPro" id="IPR009057">
    <property type="entry name" value="Homeodomain-like_sf"/>
</dbReference>
<dbReference type="Pfam" id="PF12833">
    <property type="entry name" value="HTH_18"/>
    <property type="match status" value="1"/>
</dbReference>
<dbReference type="PANTHER" id="PTHR43280">
    <property type="entry name" value="ARAC-FAMILY TRANSCRIPTIONAL REGULATOR"/>
    <property type="match status" value="1"/>
</dbReference>
<keyword evidence="2" id="KW-0238">DNA-binding</keyword>
<evidence type="ECO:0000256" key="1">
    <source>
        <dbReference type="ARBA" id="ARBA00023015"/>
    </source>
</evidence>
<dbReference type="InterPro" id="IPR018062">
    <property type="entry name" value="HTH_AraC-typ_CS"/>
</dbReference>
<organism evidence="5 6">
    <name type="scientific">Maribacter ulvicola</name>
    <dbReference type="NCBI Taxonomy" id="228959"/>
    <lineage>
        <taxon>Bacteria</taxon>
        <taxon>Pseudomonadati</taxon>
        <taxon>Bacteroidota</taxon>
        <taxon>Flavobacteriia</taxon>
        <taxon>Flavobacteriales</taxon>
        <taxon>Flavobacteriaceae</taxon>
        <taxon>Maribacter</taxon>
    </lineage>
</organism>
<keyword evidence="1" id="KW-0805">Transcription regulation</keyword>
<keyword evidence="6" id="KW-1185">Reference proteome</keyword>
<evidence type="ECO:0000313" key="5">
    <source>
        <dbReference type="EMBL" id="SIQ98981.1"/>
    </source>
</evidence>
<dbReference type="STRING" id="228959.SAMN05421797_10539"/>
<name>A0A1N6X9Q6_9FLAO</name>